<feature type="compositionally biased region" description="Low complexity" evidence="1">
    <location>
        <begin position="409"/>
        <end position="429"/>
    </location>
</feature>
<evidence type="ECO:0000256" key="1">
    <source>
        <dbReference type="SAM" id="MobiDB-lite"/>
    </source>
</evidence>
<name>A0A7R8W5Y5_9CRUS</name>
<sequence length="472" mass="50747">MFYPSSLCSSSGCVIFTRDGDFLCLPHQHCRANACLRLLILRLVAEERFGRVQSVTRLPRVGSSGDAATIAFVDIRSASKAHLADHHLEGRSLKTTYYEPSSSPNIAVTSARATSSTGDSGSPRYVIPGYSENDESSRGFPLSSDLKCSSHPPPPVTLLRGSSVEPDSSYPSSAVVAPASSTTLRNRRSPLKSASADSPRAVPTQSIAGTRYRLANGPNTPLSPAYLENNRACVLSPSPELTGKTTRRGLALLSYAFINISSRFWGWSCSLFVYLELSLFSRFIFHTPPPPSPPAGLRLLDTALAQDAAEAQSEKLLLKMRLHCYRALACEIKCVSTDGCVTQRRIKDTGGSNWCHGSGSLRSVSLQVEIRWSDAMNGDVIEEKSLVSPPSHLALTCTFFTFTATCRSLSGSDSDSRESSPISGGSSRSPLRDTGSRSHSTSSGSPPRSPRNFSVVRMGASLEISLGPLTQF</sequence>
<proteinExistence type="predicted"/>
<feature type="region of interest" description="Disordered" evidence="1">
    <location>
        <begin position="409"/>
        <end position="453"/>
    </location>
</feature>
<organism evidence="2">
    <name type="scientific">Cyprideis torosa</name>
    <dbReference type="NCBI Taxonomy" id="163714"/>
    <lineage>
        <taxon>Eukaryota</taxon>
        <taxon>Metazoa</taxon>
        <taxon>Ecdysozoa</taxon>
        <taxon>Arthropoda</taxon>
        <taxon>Crustacea</taxon>
        <taxon>Oligostraca</taxon>
        <taxon>Ostracoda</taxon>
        <taxon>Podocopa</taxon>
        <taxon>Podocopida</taxon>
        <taxon>Cytherocopina</taxon>
        <taxon>Cytheroidea</taxon>
        <taxon>Cytherideidae</taxon>
        <taxon>Cyprideis</taxon>
    </lineage>
</organism>
<reference evidence="2" key="1">
    <citation type="submission" date="2020-11" db="EMBL/GenBank/DDBJ databases">
        <authorList>
            <person name="Tran Van P."/>
        </authorList>
    </citation>
    <scope>NUCLEOTIDE SEQUENCE</scope>
</reference>
<feature type="compositionally biased region" description="Low complexity" evidence="1">
    <location>
        <begin position="437"/>
        <end position="446"/>
    </location>
</feature>
<protein>
    <submittedName>
        <fullName evidence="2">Uncharacterized protein</fullName>
    </submittedName>
</protein>
<dbReference type="AlphaFoldDB" id="A0A7R8W5Y5"/>
<evidence type="ECO:0000313" key="2">
    <source>
        <dbReference type="EMBL" id="CAD7225508.1"/>
    </source>
</evidence>
<dbReference type="OrthoDB" id="6407164at2759"/>
<gene>
    <name evidence="2" type="ORF">CTOB1V02_LOCUS3447</name>
</gene>
<accession>A0A7R8W5Y5</accession>
<feature type="compositionally biased region" description="Polar residues" evidence="1">
    <location>
        <begin position="99"/>
        <end position="120"/>
    </location>
</feature>
<feature type="region of interest" description="Disordered" evidence="1">
    <location>
        <begin position="99"/>
        <end position="216"/>
    </location>
</feature>
<feature type="compositionally biased region" description="Low complexity" evidence="1">
    <location>
        <begin position="162"/>
        <end position="181"/>
    </location>
</feature>
<dbReference type="EMBL" id="OB660590">
    <property type="protein sequence ID" value="CAD7225508.1"/>
    <property type="molecule type" value="Genomic_DNA"/>
</dbReference>